<sequence>MSLSERFQAAVDIVQKLPKEGPVTASNDQKLKFYSLYKQATIGDVNTDRPGIFSFIERAKWDAWKGVEGTSKDDAMEQYIEVLLQMMDTVAEQGVNVAEWLNGESLDPSIKKNFAFLGKMTTKMEATRMDPIALLPPKATNRLFGHMTLHQRARLESVSHAWRERIRMAERSEEKPVWIYVIFRKNHCGAHEKMNVNLSFDGPVFWDRQVAYIYCCSCHFDDHEQPLMTLFKKFEHRVQRICLVDKPVDYPFLPDSLFSYMATSMPKLQASPCLPYPPRPCLQFIYLRELDLEKINRATVVELAEHKNLKKVIVHGCRNYEVLEDFRNLPQLLVVKGEIVGLKAMLGDLIDYDDSFSSEQKSSGSTQSTSVSSSSKTSTVSAELAALDISGGREPSPIATVQ</sequence>
<dbReference type="InterPro" id="IPR014352">
    <property type="entry name" value="FERM/acyl-CoA-bd_prot_sf"/>
</dbReference>
<protein>
    <recommendedName>
        <fullName evidence="4">ACB domain-containing protein</fullName>
    </recommendedName>
</protein>
<dbReference type="FunFam" id="1.20.80.10:FF:000010">
    <property type="entry name" value="Acyl-CoA-binding domain-containing protein 5"/>
    <property type="match status" value="1"/>
</dbReference>
<reference evidence="5" key="1">
    <citation type="submission" date="2023-06" db="EMBL/GenBank/DDBJ databases">
        <title>Genomic analysis of the entomopathogenic nematode Steinernema hermaphroditum.</title>
        <authorList>
            <person name="Schwarz E.M."/>
            <person name="Heppert J.K."/>
            <person name="Baniya A."/>
            <person name="Schwartz H.T."/>
            <person name="Tan C.-H."/>
            <person name="Antoshechkin I."/>
            <person name="Sternberg P.W."/>
            <person name="Goodrich-Blair H."/>
            <person name="Dillman A.R."/>
        </authorList>
    </citation>
    <scope>NUCLEOTIDE SEQUENCE</scope>
    <source>
        <strain evidence="5">PS9179</strain>
        <tissue evidence="5">Whole animal</tissue>
    </source>
</reference>
<dbReference type="CDD" id="cd00435">
    <property type="entry name" value="ACBP"/>
    <property type="match status" value="1"/>
</dbReference>
<dbReference type="GO" id="GO:0019915">
    <property type="term" value="P:lipid storage"/>
    <property type="evidence" value="ECO:0007669"/>
    <property type="project" value="UniProtKB-ARBA"/>
</dbReference>
<dbReference type="PRINTS" id="PR00689">
    <property type="entry name" value="ACOABINDINGP"/>
</dbReference>
<keyword evidence="1" id="KW-0446">Lipid-binding</keyword>
<evidence type="ECO:0000313" key="6">
    <source>
        <dbReference type="Proteomes" id="UP001175271"/>
    </source>
</evidence>
<comment type="caution">
    <text evidence="5">The sequence shown here is derived from an EMBL/GenBank/DDBJ whole genome shotgun (WGS) entry which is preliminary data.</text>
</comment>
<dbReference type="GO" id="GO:0000062">
    <property type="term" value="F:fatty-acyl-CoA binding"/>
    <property type="evidence" value="ECO:0007669"/>
    <property type="project" value="InterPro"/>
</dbReference>
<dbReference type="EMBL" id="JAUCMV010000004">
    <property type="protein sequence ID" value="KAK0404732.1"/>
    <property type="molecule type" value="Genomic_DNA"/>
</dbReference>
<evidence type="ECO:0000259" key="4">
    <source>
        <dbReference type="PROSITE" id="PS51228"/>
    </source>
</evidence>
<dbReference type="SUPFAM" id="SSF47027">
    <property type="entry name" value="Acyl-CoA binding protein"/>
    <property type="match status" value="1"/>
</dbReference>
<name>A0AA39LPB7_9BILA</name>
<dbReference type="Proteomes" id="UP001175271">
    <property type="component" value="Unassembled WGS sequence"/>
</dbReference>
<dbReference type="InterPro" id="IPR000582">
    <property type="entry name" value="Acyl-CoA-binding_protein"/>
</dbReference>
<evidence type="ECO:0000256" key="2">
    <source>
        <dbReference type="ARBA" id="ARBA00059808"/>
    </source>
</evidence>
<keyword evidence="6" id="KW-1185">Reference proteome</keyword>
<evidence type="ECO:0000256" key="1">
    <source>
        <dbReference type="ARBA" id="ARBA00023121"/>
    </source>
</evidence>
<dbReference type="InterPro" id="IPR035984">
    <property type="entry name" value="Acyl-CoA-binding_sf"/>
</dbReference>
<comment type="function">
    <text evidence="2">Binds medium- and long-chain acyl-CoA esters with very high affinity and may function as an intracellular carrier of acyl-CoA esters.</text>
</comment>
<dbReference type="AlphaFoldDB" id="A0AA39LPB7"/>
<dbReference type="Gene3D" id="1.20.80.10">
    <property type="match status" value="1"/>
</dbReference>
<evidence type="ECO:0000256" key="3">
    <source>
        <dbReference type="SAM" id="MobiDB-lite"/>
    </source>
</evidence>
<dbReference type="PANTHER" id="PTHR23310:SF120">
    <property type="entry name" value="ACYL-COA-BINDING PROTEIN HOMOLOG 3"/>
    <property type="match status" value="1"/>
</dbReference>
<evidence type="ECO:0000313" key="5">
    <source>
        <dbReference type="EMBL" id="KAK0404732.1"/>
    </source>
</evidence>
<dbReference type="PANTHER" id="PTHR23310">
    <property type="entry name" value="ACYL-COA-BINDING PROTEIN, ACBP"/>
    <property type="match status" value="1"/>
</dbReference>
<dbReference type="Pfam" id="PF00887">
    <property type="entry name" value="ACBP"/>
    <property type="match status" value="1"/>
</dbReference>
<dbReference type="GO" id="GO:0006631">
    <property type="term" value="P:fatty acid metabolic process"/>
    <property type="evidence" value="ECO:0007669"/>
    <property type="project" value="TreeGrafter"/>
</dbReference>
<dbReference type="PROSITE" id="PS51228">
    <property type="entry name" value="ACB_2"/>
    <property type="match status" value="1"/>
</dbReference>
<feature type="domain" description="ACB" evidence="4">
    <location>
        <begin position="3"/>
        <end position="92"/>
    </location>
</feature>
<feature type="region of interest" description="Disordered" evidence="3">
    <location>
        <begin position="357"/>
        <end position="380"/>
    </location>
</feature>
<gene>
    <name evidence="5" type="ORF">QR680_017600</name>
</gene>
<proteinExistence type="predicted"/>
<dbReference type="GO" id="GO:0005737">
    <property type="term" value="C:cytoplasm"/>
    <property type="evidence" value="ECO:0007669"/>
    <property type="project" value="TreeGrafter"/>
</dbReference>
<organism evidence="5 6">
    <name type="scientific">Steinernema hermaphroditum</name>
    <dbReference type="NCBI Taxonomy" id="289476"/>
    <lineage>
        <taxon>Eukaryota</taxon>
        <taxon>Metazoa</taxon>
        <taxon>Ecdysozoa</taxon>
        <taxon>Nematoda</taxon>
        <taxon>Chromadorea</taxon>
        <taxon>Rhabditida</taxon>
        <taxon>Tylenchina</taxon>
        <taxon>Panagrolaimomorpha</taxon>
        <taxon>Strongyloidoidea</taxon>
        <taxon>Steinernematidae</taxon>
        <taxon>Steinernema</taxon>
    </lineage>
</organism>
<accession>A0AA39LPB7</accession>